<dbReference type="OrthoDB" id="6079689at2759"/>
<keyword evidence="4" id="KW-0378">Hydrolase</keyword>
<feature type="compositionally biased region" description="Polar residues" evidence="6">
    <location>
        <begin position="15"/>
        <end position="25"/>
    </location>
</feature>
<dbReference type="InterPro" id="IPR050891">
    <property type="entry name" value="TatD-type_Hydrolase"/>
</dbReference>
<comment type="similarity">
    <text evidence="1">Belongs to the metallo-dependent hydrolases superfamily. TatD-type hydrolase family.</text>
</comment>
<accession>A0A1Z5KAY6</accession>
<dbReference type="Pfam" id="PF01026">
    <property type="entry name" value="TatD_DNase"/>
    <property type="match status" value="1"/>
</dbReference>
<feature type="binding site" evidence="5">
    <location>
        <position position="185"/>
    </location>
    <ligand>
        <name>a divalent metal cation</name>
        <dbReference type="ChEBI" id="CHEBI:60240"/>
        <label>2</label>
    </ligand>
</feature>
<dbReference type="InterPro" id="IPR032466">
    <property type="entry name" value="Metal_Hydrolase"/>
</dbReference>
<dbReference type="SUPFAM" id="SSF51556">
    <property type="entry name" value="Metallo-dependent hydrolases"/>
    <property type="match status" value="1"/>
</dbReference>
<dbReference type="AlphaFoldDB" id="A0A1Z5KAY6"/>
<gene>
    <name evidence="7" type="ORF">FisN_15Lh164</name>
</gene>
<protein>
    <submittedName>
        <fullName evidence="7">TatD DNase family protein</fullName>
    </submittedName>
</protein>
<dbReference type="GO" id="GO:0046872">
    <property type="term" value="F:metal ion binding"/>
    <property type="evidence" value="ECO:0007669"/>
    <property type="project" value="UniProtKB-KW"/>
</dbReference>
<evidence type="ECO:0000256" key="4">
    <source>
        <dbReference type="ARBA" id="ARBA00022801"/>
    </source>
</evidence>
<dbReference type="Gene3D" id="3.20.20.140">
    <property type="entry name" value="Metal-dependent hydrolases"/>
    <property type="match status" value="1"/>
</dbReference>
<keyword evidence="8" id="KW-1185">Reference proteome</keyword>
<feature type="region of interest" description="Disordered" evidence="6">
    <location>
        <begin position="1"/>
        <end position="26"/>
    </location>
</feature>
<feature type="binding site" evidence="5">
    <location>
        <position position="212"/>
    </location>
    <ligand>
        <name>a divalent metal cation</name>
        <dbReference type="ChEBI" id="CHEBI:60240"/>
        <label>2</label>
    </ligand>
</feature>
<dbReference type="Proteomes" id="UP000198406">
    <property type="component" value="Unassembled WGS sequence"/>
</dbReference>
<sequence>MMPLLRHQPPRTRFMSASDTSSHQQPPRFVDIGANLLDDRYIKGIYRGTFRHEPDLDLVIERSIAAGVQHLLLTAGTIAESRAAVRAVREWRTRYPQMTVGCTVGVHPTRCQQVFVDTNVPAENLLQELLEIAQDGMKDQSVLAIGEIGLDYERLEFCPKEIQQQFLIQQLQHVAKPTGLPLFLHNRNVGTDLYDILQQNKDCWTRHKGVVHSFDDTLDIAELFLSDFYIGLNGCSLRTEESLKVVQALPLDRILLETDCPYCEVRAAHPGYAYIQTHFEAKAEKKFERGKCVKSRQEPCHIIQVAEVIAGVKQIPLLEVSEACFHNSIACFFSNE</sequence>
<dbReference type="EMBL" id="BDSP01000201">
    <property type="protein sequence ID" value="GAX23433.1"/>
    <property type="molecule type" value="Genomic_DNA"/>
</dbReference>
<evidence type="ECO:0000256" key="6">
    <source>
        <dbReference type="SAM" id="MobiDB-lite"/>
    </source>
</evidence>
<organism evidence="7 8">
    <name type="scientific">Fistulifera solaris</name>
    <name type="common">Oleaginous diatom</name>
    <dbReference type="NCBI Taxonomy" id="1519565"/>
    <lineage>
        <taxon>Eukaryota</taxon>
        <taxon>Sar</taxon>
        <taxon>Stramenopiles</taxon>
        <taxon>Ochrophyta</taxon>
        <taxon>Bacillariophyta</taxon>
        <taxon>Bacillariophyceae</taxon>
        <taxon>Bacillariophycidae</taxon>
        <taxon>Naviculales</taxon>
        <taxon>Naviculaceae</taxon>
        <taxon>Fistulifera</taxon>
    </lineage>
</organism>
<dbReference type="InterPro" id="IPR018228">
    <property type="entry name" value="DNase_TatD-rel_CS"/>
</dbReference>
<evidence type="ECO:0000256" key="1">
    <source>
        <dbReference type="ARBA" id="ARBA00009275"/>
    </source>
</evidence>
<evidence type="ECO:0000256" key="5">
    <source>
        <dbReference type="PIRSR" id="PIRSR005902-1"/>
    </source>
</evidence>
<evidence type="ECO:0000256" key="3">
    <source>
        <dbReference type="ARBA" id="ARBA00022723"/>
    </source>
</evidence>
<dbReference type="PIRSF" id="PIRSF005902">
    <property type="entry name" value="DNase_TatD"/>
    <property type="match status" value="1"/>
</dbReference>
<dbReference type="PROSITE" id="PS01091">
    <property type="entry name" value="TATD_3"/>
    <property type="match status" value="1"/>
</dbReference>
<dbReference type="PANTHER" id="PTHR10060">
    <property type="entry name" value="TATD FAMILY DEOXYRIBONUCLEASE"/>
    <property type="match status" value="1"/>
</dbReference>
<dbReference type="InterPro" id="IPR001130">
    <property type="entry name" value="TatD-like"/>
</dbReference>
<evidence type="ECO:0000313" key="8">
    <source>
        <dbReference type="Proteomes" id="UP000198406"/>
    </source>
</evidence>
<dbReference type="CDD" id="cd01310">
    <property type="entry name" value="TatD_DNAse"/>
    <property type="match status" value="1"/>
</dbReference>
<dbReference type="FunCoup" id="A0A1Z5KAY6">
    <property type="interactions" value="369"/>
</dbReference>
<dbReference type="GO" id="GO:0008296">
    <property type="term" value="F:3'-5'-DNA exonuclease activity"/>
    <property type="evidence" value="ECO:0007669"/>
    <property type="project" value="TreeGrafter"/>
</dbReference>
<feature type="binding site" evidence="5">
    <location>
        <position position="259"/>
    </location>
    <ligand>
        <name>a divalent metal cation</name>
        <dbReference type="ChEBI" id="CHEBI:60240"/>
        <label>1</label>
    </ligand>
</feature>
<keyword evidence="3 5" id="KW-0479">Metal-binding</keyword>
<dbReference type="GO" id="GO:0005829">
    <property type="term" value="C:cytosol"/>
    <property type="evidence" value="ECO:0007669"/>
    <property type="project" value="TreeGrafter"/>
</dbReference>
<evidence type="ECO:0000256" key="2">
    <source>
        <dbReference type="ARBA" id="ARBA00022722"/>
    </source>
</evidence>
<evidence type="ECO:0000313" key="7">
    <source>
        <dbReference type="EMBL" id="GAX23433.1"/>
    </source>
</evidence>
<name>A0A1Z5KAY6_FISSO</name>
<keyword evidence="2" id="KW-0540">Nuclease</keyword>
<dbReference type="InParanoid" id="A0A1Z5KAY6"/>
<comment type="caution">
    <text evidence="7">The sequence shown here is derived from an EMBL/GenBank/DDBJ whole genome shotgun (WGS) entry which is preliminary data.</text>
</comment>
<feature type="binding site" evidence="5">
    <location>
        <position position="147"/>
    </location>
    <ligand>
        <name>a divalent metal cation</name>
        <dbReference type="ChEBI" id="CHEBI:60240"/>
        <label>1</label>
    </ligand>
</feature>
<proteinExistence type="inferred from homology"/>
<reference evidence="7 8" key="1">
    <citation type="journal article" date="2015" name="Plant Cell">
        <title>Oil accumulation by the oleaginous diatom Fistulifera solaris as revealed by the genome and transcriptome.</title>
        <authorList>
            <person name="Tanaka T."/>
            <person name="Maeda Y."/>
            <person name="Veluchamy A."/>
            <person name="Tanaka M."/>
            <person name="Abida H."/>
            <person name="Marechal E."/>
            <person name="Bowler C."/>
            <person name="Muto M."/>
            <person name="Sunaga Y."/>
            <person name="Tanaka M."/>
            <person name="Yoshino T."/>
            <person name="Taniguchi T."/>
            <person name="Fukuda Y."/>
            <person name="Nemoto M."/>
            <person name="Matsumoto M."/>
            <person name="Wong P.S."/>
            <person name="Aburatani S."/>
            <person name="Fujibuchi W."/>
        </authorList>
    </citation>
    <scope>NUCLEOTIDE SEQUENCE [LARGE SCALE GENOMIC DNA]</scope>
    <source>
        <strain evidence="7 8">JPCC DA0580</strain>
    </source>
</reference>
<dbReference type="PANTHER" id="PTHR10060:SF15">
    <property type="entry name" value="DEOXYRIBONUCLEASE TATDN1"/>
    <property type="match status" value="1"/>
</dbReference>